<dbReference type="PROSITE" id="PS00149">
    <property type="entry name" value="SULFATASE_2"/>
    <property type="match status" value="1"/>
</dbReference>
<dbReference type="InterPro" id="IPR000917">
    <property type="entry name" value="Sulfatase_N"/>
</dbReference>
<dbReference type="EMBL" id="FNTX01000002">
    <property type="protein sequence ID" value="SEE85730.1"/>
    <property type="molecule type" value="Genomic_DNA"/>
</dbReference>
<keyword evidence="3" id="KW-0378">Hydrolase</keyword>
<protein>
    <submittedName>
        <fullName evidence="6">Arylsulfatase A</fullName>
    </submittedName>
</protein>
<dbReference type="Gene3D" id="3.40.720.10">
    <property type="entry name" value="Alkaline Phosphatase, subunit A"/>
    <property type="match status" value="1"/>
</dbReference>
<evidence type="ECO:0000256" key="4">
    <source>
        <dbReference type="ARBA" id="ARBA00022837"/>
    </source>
</evidence>
<dbReference type="Proteomes" id="UP000199220">
    <property type="component" value="Unassembled WGS sequence"/>
</dbReference>
<dbReference type="PANTHER" id="PTHR42693:SF53">
    <property type="entry name" value="ENDO-4-O-SULFATASE"/>
    <property type="match status" value="1"/>
</dbReference>
<dbReference type="GO" id="GO:0046872">
    <property type="term" value="F:metal ion binding"/>
    <property type="evidence" value="ECO:0007669"/>
    <property type="project" value="UniProtKB-KW"/>
</dbReference>
<comment type="similarity">
    <text evidence="1">Belongs to the sulfatase family.</text>
</comment>
<dbReference type="PROSITE" id="PS00523">
    <property type="entry name" value="SULFATASE_1"/>
    <property type="match status" value="1"/>
</dbReference>
<dbReference type="GO" id="GO:0004065">
    <property type="term" value="F:arylsulfatase activity"/>
    <property type="evidence" value="ECO:0007669"/>
    <property type="project" value="TreeGrafter"/>
</dbReference>
<keyword evidence="4" id="KW-0106">Calcium</keyword>
<dbReference type="PANTHER" id="PTHR42693">
    <property type="entry name" value="ARYLSULFATASE FAMILY MEMBER"/>
    <property type="match status" value="1"/>
</dbReference>
<dbReference type="InterPro" id="IPR050738">
    <property type="entry name" value="Sulfatase"/>
</dbReference>
<evidence type="ECO:0000256" key="2">
    <source>
        <dbReference type="ARBA" id="ARBA00022723"/>
    </source>
</evidence>
<evidence type="ECO:0000256" key="1">
    <source>
        <dbReference type="ARBA" id="ARBA00008779"/>
    </source>
</evidence>
<dbReference type="SUPFAM" id="SSF53649">
    <property type="entry name" value="Alkaline phosphatase-like"/>
    <property type="match status" value="1"/>
</dbReference>
<dbReference type="Gene3D" id="3.30.1120.10">
    <property type="match status" value="1"/>
</dbReference>
<dbReference type="STRING" id="648782.SAMN04488554_3221"/>
<dbReference type="InterPro" id="IPR024607">
    <property type="entry name" value="Sulfatase_CS"/>
</dbReference>
<name>A0A1H5M9D3_9MICO</name>
<sequence>MIPAPTDNREERDVPVTRRPNVLVVLTDQWRAQATGYAGDENVSTPVLDTLAAESVNFTEAVSGTPVCCPARASMLTGQYPLQHGVYINDVELEPTGSTLAEEFATAGYRTGYIGKWHLYGSPDGNYGRRKLPVPREKRFGFEYWKAAECTHNYNSSLYFHGDDPQPKTWPGYDAHAQTEDACGFIAQNSAGEDPYFLMLSYGPPHFPLHTAPQEYRQRYTDAEITLRANVPDEAAQESAQALRGYYAHIAALDDCLAQLLAAVENSGTAEDTIIIFASDHGDMMGSHGIRHDVKVCPWDEAVRVPMLVRYPRRFGREGRTDTSPFDMPDLMPTLLGLCGLPVPGHVTGTDVFGTRPAHRAHSSFLSLPVPILWARSYGFDAYRGIRTATHTYIRTRTSPWLLYDNVADPYQQQNLCGQPEATGLQRDLDAELNHWLADLDDDFAPPETYLHADGLEHYFEVNTPVGTPPADSSITPVGQ</sequence>
<feature type="domain" description="Sulfatase N-terminal" evidence="5">
    <location>
        <begin position="20"/>
        <end position="340"/>
    </location>
</feature>
<evidence type="ECO:0000313" key="7">
    <source>
        <dbReference type="Proteomes" id="UP000199220"/>
    </source>
</evidence>
<evidence type="ECO:0000313" key="6">
    <source>
        <dbReference type="EMBL" id="SEE85730.1"/>
    </source>
</evidence>
<gene>
    <name evidence="6" type="ORF">SAMN04488554_3221</name>
</gene>
<evidence type="ECO:0000256" key="3">
    <source>
        <dbReference type="ARBA" id="ARBA00022801"/>
    </source>
</evidence>
<dbReference type="CDD" id="cd16034">
    <property type="entry name" value="sulfatase_like"/>
    <property type="match status" value="1"/>
</dbReference>
<dbReference type="AlphaFoldDB" id="A0A1H5M9D3"/>
<dbReference type="Pfam" id="PF00884">
    <property type="entry name" value="Sulfatase"/>
    <property type="match status" value="1"/>
</dbReference>
<proteinExistence type="inferred from homology"/>
<evidence type="ECO:0000259" key="5">
    <source>
        <dbReference type="Pfam" id="PF00884"/>
    </source>
</evidence>
<accession>A0A1H5M9D3</accession>
<keyword evidence="2" id="KW-0479">Metal-binding</keyword>
<reference evidence="7" key="1">
    <citation type="submission" date="2016-10" db="EMBL/GenBank/DDBJ databases">
        <authorList>
            <person name="Varghese N."/>
            <person name="Submissions S."/>
        </authorList>
    </citation>
    <scope>NUCLEOTIDE SEQUENCE [LARGE SCALE GENOMIC DNA]</scope>
    <source>
        <strain evidence="7">DSM 21368</strain>
    </source>
</reference>
<keyword evidence="7" id="KW-1185">Reference proteome</keyword>
<dbReference type="InterPro" id="IPR017850">
    <property type="entry name" value="Alkaline_phosphatase_core_sf"/>
</dbReference>
<organism evidence="6 7">
    <name type="scientific">Ruania alba</name>
    <dbReference type="NCBI Taxonomy" id="648782"/>
    <lineage>
        <taxon>Bacteria</taxon>
        <taxon>Bacillati</taxon>
        <taxon>Actinomycetota</taxon>
        <taxon>Actinomycetes</taxon>
        <taxon>Micrococcales</taxon>
        <taxon>Ruaniaceae</taxon>
        <taxon>Ruania</taxon>
    </lineage>
</organism>